<evidence type="ECO:0000259" key="2">
    <source>
        <dbReference type="Pfam" id="PF16209"/>
    </source>
</evidence>
<keyword evidence="1" id="KW-0812">Transmembrane</keyword>
<dbReference type="OrthoDB" id="785676at2759"/>
<name>A0A835UGC7_VANPL</name>
<gene>
    <name evidence="3" type="ORF">HPP92_023098</name>
</gene>
<dbReference type="EMBL" id="JADCNM010000012">
    <property type="protein sequence ID" value="KAG0459970.1"/>
    <property type="molecule type" value="Genomic_DNA"/>
</dbReference>
<feature type="domain" description="P-type ATPase N-terminal" evidence="2">
    <location>
        <begin position="16"/>
        <end position="80"/>
    </location>
</feature>
<keyword evidence="1" id="KW-1133">Transmembrane helix</keyword>
<proteinExistence type="predicted"/>
<keyword evidence="1" id="KW-0472">Membrane</keyword>
<dbReference type="PANTHER" id="PTHR24092:SF165">
    <property type="entry name" value="PHOSPHOLIPID-TRANSPORTING ATPASE 8-RELATED"/>
    <property type="match status" value="1"/>
</dbReference>
<sequence length="140" mass="16033">MGNRMEESVVGYSREVYCNDPACDEALRLNYPSNEISTTKYTLVNFVSKSLFEQFRRVANIFFLVVAVVSFSPLAPYRAVSIALPLFFVVSVTMAKEAVEDWRRKQQSGPSGCRSQQSEEWKRLRVGDIVQVEKDEFFPC</sequence>
<accession>A0A835UGC7</accession>
<dbReference type="AlphaFoldDB" id="A0A835UGC7"/>
<evidence type="ECO:0000313" key="4">
    <source>
        <dbReference type="Proteomes" id="UP000639772"/>
    </source>
</evidence>
<reference evidence="3 4" key="1">
    <citation type="journal article" date="2020" name="Nat. Food">
        <title>A phased Vanilla planifolia genome enables genetic improvement of flavour and production.</title>
        <authorList>
            <person name="Hasing T."/>
            <person name="Tang H."/>
            <person name="Brym M."/>
            <person name="Khazi F."/>
            <person name="Huang T."/>
            <person name="Chambers A.H."/>
        </authorList>
    </citation>
    <scope>NUCLEOTIDE SEQUENCE [LARGE SCALE GENOMIC DNA]</scope>
    <source>
        <tissue evidence="3">Leaf</tissue>
    </source>
</reference>
<feature type="transmembrane region" description="Helical" evidence="1">
    <location>
        <begin position="58"/>
        <end position="76"/>
    </location>
</feature>
<protein>
    <recommendedName>
        <fullName evidence="2">P-type ATPase N-terminal domain-containing protein</fullName>
    </recommendedName>
</protein>
<evidence type="ECO:0000313" key="3">
    <source>
        <dbReference type="EMBL" id="KAG0459970.1"/>
    </source>
</evidence>
<dbReference type="GO" id="GO:0140326">
    <property type="term" value="F:ATPase-coupled intramembrane lipid transporter activity"/>
    <property type="evidence" value="ECO:0007669"/>
    <property type="project" value="TreeGrafter"/>
</dbReference>
<dbReference type="InterPro" id="IPR023298">
    <property type="entry name" value="ATPase_P-typ_TM_dom_sf"/>
</dbReference>
<comment type="caution">
    <text evidence="3">The sequence shown here is derived from an EMBL/GenBank/DDBJ whole genome shotgun (WGS) entry which is preliminary data.</text>
</comment>
<dbReference type="GO" id="GO:0045332">
    <property type="term" value="P:phospholipid translocation"/>
    <property type="evidence" value="ECO:0007669"/>
    <property type="project" value="TreeGrafter"/>
</dbReference>
<dbReference type="Proteomes" id="UP000639772">
    <property type="component" value="Chromosome 12"/>
</dbReference>
<dbReference type="SUPFAM" id="SSF81665">
    <property type="entry name" value="Calcium ATPase, transmembrane domain M"/>
    <property type="match status" value="1"/>
</dbReference>
<dbReference type="InterPro" id="IPR032631">
    <property type="entry name" value="P-type_ATPase_N"/>
</dbReference>
<organism evidence="3 4">
    <name type="scientific">Vanilla planifolia</name>
    <name type="common">Vanilla</name>
    <dbReference type="NCBI Taxonomy" id="51239"/>
    <lineage>
        <taxon>Eukaryota</taxon>
        <taxon>Viridiplantae</taxon>
        <taxon>Streptophyta</taxon>
        <taxon>Embryophyta</taxon>
        <taxon>Tracheophyta</taxon>
        <taxon>Spermatophyta</taxon>
        <taxon>Magnoliopsida</taxon>
        <taxon>Liliopsida</taxon>
        <taxon>Asparagales</taxon>
        <taxon>Orchidaceae</taxon>
        <taxon>Vanilloideae</taxon>
        <taxon>Vanilleae</taxon>
        <taxon>Vanilla</taxon>
    </lineage>
</organism>
<evidence type="ECO:0000256" key="1">
    <source>
        <dbReference type="SAM" id="Phobius"/>
    </source>
</evidence>
<dbReference type="Pfam" id="PF16209">
    <property type="entry name" value="PhoLip_ATPase_N"/>
    <property type="match status" value="1"/>
</dbReference>
<dbReference type="GO" id="GO:0005886">
    <property type="term" value="C:plasma membrane"/>
    <property type="evidence" value="ECO:0007669"/>
    <property type="project" value="TreeGrafter"/>
</dbReference>
<dbReference type="PANTHER" id="PTHR24092">
    <property type="entry name" value="PROBABLE PHOSPHOLIPID-TRANSPORTING ATPASE"/>
    <property type="match status" value="1"/>
</dbReference>